<dbReference type="Proteomes" id="UP001589733">
    <property type="component" value="Unassembled WGS sequence"/>
</dbReference>
<feature type="coiled-coil region" evidence="1">
    <location>
        <begin position="165"/>
        <end position="199"/>
    </location>
</feature>
<dbReference type="InterPro" id="IPR047650">
    <property type="entry name" value="Transpos_IS110"/>
</dbReference>
<keyword evidence="1" id="KW-0175">Coiled coil</keyword>
<dbReference type="PANTHER" id="PTHR33055">
    <property type="entry name" value="TRANSPOSASE FOR INSERTION SEQUENCE ELEMENT IS1111A"/>
    <property type="match status" value="1"/>
</dbReference>
<evidence type="ECO:0000313" key="6">
    <source>
        <dbReference type="Proteomes" id="UP001589733"/>
    </source>
</evidence>
<proteinExistence type="predicted"/>
<dbReference type="EMBL" id="JBHLYR010000091">
    <property type="protein sequence ID" value="MFB9995437.1"/>
    <property type="molecule type" value="Genomic_DNA"/>
</dbReference>
<feature type="domain" description="Transposase IS110-like N-terminal" evidence="3">
    <location>
        <begin position="4"/>
        <end position="154"/>
    </location>
</feature>
<feature type="domain" description="Transposase IS116/IS110/IS902 C-terminal" evidence="4">
    <location>
        <begin position="201"/>
        <end position="284"/>
    </location>
</feature>
<name>A0ABV6B849_9DEIO</name>
<accession>A0ABV6B849</accession>
<evidence type="ECO:0000313" key="5">
    <source>
        <dbReference type="EMBL" id="MFB9995437.1"/>
    </source>
</evidence>
<sequence>MLVLGIDIGKREFFVHVQDAAGHSLGQRGPVANTPAGLQQASDWACTWAEPAALHVVMEATNVYWERCAHYFQSLGCVVSVVKPAQIKSFARSVLRRGKTDAMDAELIARYGVVMHPASWTPPSTTLSVLKQLTREREAVLVRRTQEQNHLQALQDAQHASEIVVKLAQQRLDLVMGQVAELEAAMRALIQTDETLSQQLQLLLSVPGFAFVSAATILAETVGFAQLETGRELSAAAGMAPSPHQSGAKRGRGSLSKTGNARLRRIASLSALGASKSHSRMRTYSRHLRDTGKPAKVAFVALGRKLLITGLAVMNSGQPYQDDFCRPQDGTGSTPTITHLKT</sequence>
<evidence type="ECO:0000259" key="3">
    <source>
        <dbReference type="Pfam" id="PF01548"/>
    </source>
</evidence>
<organism evidence="5 6">
    <name type="scientific">Deinococcus oregonensis</name>
    <dbReference type="NCBI Taxonomy" id="1805970"/>
    <lineage>
        <taxon>Bacteria</taxon>
        <taxon>Thermotogati</taxon>
        <taxon>Deinococcota</taxon>
        <taxon>Deinococci</taxon>
        <taxon>Deinococcales</taxon>
        <taxon>Deinococcaceae</taxon>
        <taxon>Deinococcus</taxon>
    </lineage>
</organism>
<dbReference type="NCBIfam" id="NF033542">
    <property type="entry name" value="transpos_IS110"/>
    <property type="match status" value="1"/>
</dbReference>
<gene>
    <name evidence="5" type="ORF">ACFFLM_26205</name>
</gene>
<dbReference type="Pfam" id="PF02371">
    <property type="entry name" value="Transposase_20"/>
    <property type="match status" value="1"/>
</dbReference>
<keyword evidence="6" id="KW-1185">Reference proteome</keyword>
<dbReference type="Pfam" id="PF01548">
    <property type="entry name" value="DEDD_Tnp_IS110"/>
    <property type="match status" value="1"/>
</dbReference>
<dbReference type="PANTHER" id="PTHR33055:SF3">
    <property type="entry name" value="PUTATIVE TRANSPOSASE FOR IS117-RELATED"/>
    <property type="match status" value="1"/>
</dbReference>
<dbReference type="InterPro" id="IPR002525">
    <property type="entry name" value="Transp_IS110-like_N"/>
</dbReference>
<protein>
    <submittedName>
        <fullName evidence="5">IS110 family transposase</fullName>
    </submittedName>
</protein>
<feature type="region of interest" description="Disordered" evidence="2">
    <location>
        <begin position="237"/>
        <end position="257"/>
    </location>
</feature>
<dbReference type="RefSeq" id="WP_380017373.1">
    <property type="nucleotide sequence ID" value="NZ_JBHLYR010000091.1"/>
</dbReference>
<reference evidence="5 6" key="1">
    <citation type="submission" date="2024-09" db="EMBL/GenBank/DDBJ databases">
        <authorList>
            <person name="Sun Q."/>
            <person name="Mori K."/>
        </authorList>
    </citation>
    <scope>NUCLEOTIDE SEQUENCE [LARGE SCALE GENOMIC DNA]</scope>
    <source>
        <strain evidence="5 6">JCM 13503</strain>
    </source>
</reference>
<evidence type="ECO:0000256" key="1">
    <source>
        <dbReference type="SAM" id="Coils"/>
    </source>
</evidence>
<evidence type="ECO:0000259" key="4">
    <source>
        <dbReference type="Pfam" id="PF02371"/>
    </source>
</evidence>
<evidence type="ECO:0000256" key="2">
    <source>
        <dbReference type="SAM" id="MobiDB-lite"/>
    </source>
</evidence>
<comment type="caution">
    <text evidence="5">The sequence shown here is derived from an EMBL/GenBank/DDBJ whole genome shotgun (WGS) entry which is preliminary data.</text>
</comment>
<dbReference type="InterPro" id="IPR003346">
    <property type="entry name" value="Transposase_20"/>
</dbReference>